<proteinExistence type="predicted"/>
<dbReference type="AlphaFoldDB" id="A0AAD9K1S0"/>
<reference evidence="1" key="1">
    <citation type="journal article" date="2023" name="Mol. Biol. Evol.">
        <title>Third-Generation Sequencing Reveals the Adaptive Role of the Epigenome in Three Deep-Sea Polychaetes.</title>
        <authorList>
            <person name="Perez M."/>
            <person name="Aroh O."/>
            <person name="Sun Y."/>
            <person name="Lan Y."/>
            <person name="Juniper S.K."/>
            <person name="Young C.R."/>
            <person name="Angers B."/>
            <person name="Qian P.Y."/>
        </authorList>
    </citation>
    <scope>NUCLEOTIDE SEQUENCE</scope>
    <source>
        <strain evidence="1">P08H-3</strain>
    </source>
</reference>
<organism evidence="1 2">
    <name type="scientific">Paralvinella palmiformis</name>
    <dbReference type="NCBI Taxonomy" id="53620"/>
    <lineage>
        <taxon>Eukaryota</taxon>
        <taxon>Metazoa</taxon>
        <taxon>Spiralia</taxon>
        <taxon>Lophotrochozoa</taxon>
        <taxon>Annelida</taxon>
        <taxon>Polychaeta</taxon>
        <taxon>Sedentaria</taxon>
        <taxon>Canalipalpata</taxon>
        <taxon>Terebellida</taxon>
        <taxon>Terebelliformia</taxon>
        <taxon>Alvinellidae</taxon>
        <taxon>Paralvinella</taxon>
    </lineage>
</organism>
<dbReference type="Proteomes" id="UP001208570">
    <property type="component" value="Unassembled WGS sequence"/>
</dbReference>
<evidence type="ECO:0000313" key="2">
    <source>
        <dbReference type="Proteomes" id="UP001208570"/>
    </source>
</evidence>
<sequence length="43" mass="4829">MKPSGVNSDFVDFVVHLLQSPTSSASIKRIFSNFGQSQEQTWQ</sequence>
<comment type="caution">
    <text evidence="1">The sequence shown here is derived from an EMBL/GenBank/DDBJ whole genome shotgun (WGS) entry which is preliminary data.</text>
</comment>
<name>A0AAD9K1S0_9ANNE</name>
<accession>A0AAD9K1S0</accession>
<protein>
    <submittedName>
        <fullName evidence="1">Uncharacterized protein</fullName>
    </submittedName>
</protein>
<dbReference type="EMBL" id="JAODUP010000082">
    <property type="protein sequence ID" value="KAK2163291.1"/>
    <property type="molecule type" value="Genomic_DNA"/>
</dbReference>
<evidence type="ECO:0000313" key="1">
    <source>
        <dbReference type="EMBL" id="KAK2163291.1"/>
    </source>
</evidence>
<gene>
    <name evidence="1" type="ORF">LSH36_82g03029</name>
</gene>
<keyword evidence="2" id="KW-1185">Reference proteome</keyword>